<feature type="compositionally biased region" description="Pro residues" evidence="1">
    <location>
        <begin position="577"/>
        <end position="587"/>
    </location>
</feature>
<feature type="compositionally biased region" description="Pro residues" evidence="1">
    <location>
        <begin position="876"/>
        <end position="894"/>
    </location>
</feature>
<sequence>MVPPPALAPTVVPKEEQLPQMAIVFKSVRARRPISDISTSIPASPSGSSATSAKSERADELSRRGRMRRGDAASGTDSEWTAMSVAVTANATRSRRKRRRVVEPDRVAPAFRDSGLPHASPGNSARNRQHGIILHQDVLTEHKPFAIQHLDFRTTRLDTDIDALLNQALPDPLTSHDDPDAISIRNLKQLIARHRALLAARLLVAKRRRELDVERVRRVTIAERENIWVRHLSKRFDLRADMISEVGERIQFVAKGMTCAQVPDDWSEDDYDTNNNDRPVNIGEQYHQVPSVDWRDEPVTKGLSIDEISDDVALIRSGKRQEQVIPQSPDLKLINEEDRILGDLVTTLVNIHQTCTPAESVEQPSTTMLSLYVASIEVENNARENQANMFPAYPPSQWSAKIEADNDHHQQQTDDPDKLSLPEMDSPPKQDVPAPQQTQGSPSYQHETAPDYPYPRHPGHSEPPPNNAQDPNAPPPPTPQYNYGYSQSYIQPPPPAYPLPPQQRPSYSPEYDYRQDPHLEPRYMPMHQEPYVQAQPQRPQYYHSHSLHYPHQPQMTPQDQPSYPPPLQQRQRQDPLLLPPPPPPPPTHQQEQGWHQQPSPPPQRYQSQYPSQQQQRQQQPPPTPPPQQPYPPHQYGQCTYPRSQQPSHDSAPPPPDYRQYYHPSQDYTFAPQQNYASPQNGQYGEHHYQHAYNPPAPYSAQSTEYQYNAPYQPQYSYPPPPPPGPPPPPHQGQRALGEQYHYSHQQEYQYQHLYSHGGAQPAGYPPASYQHRNPNSAPPMYTTASQSTSTGPVLVKDEPGTASTPIVIHNGEQDYMPESRREIIAGGQSRREYDYSPDQQARHHDRWLTYPSGQSQQQQQYGGDPPRYEYSRPPEWSGPPGPTYQNYGPPPSGYGPPGSHYGEQYSHGTPNRLSRPSRP</sequence>
<feature type="compositionally biased region" description="Pro residues" evidence="1">
    <location>
        <begin position="491"/>
        <end position="503"/>
    </location>
</feature>
<feature type="compositionally biased region" description="Low complexity" evidence="1">
    <location>
        <begin position="37"/>
        <end position="53"/>
    </location>
</feature>
<feature type="compositionally biased region" description="Low complexity" evidence="1">
    <location>
        <begin position="480"/>
        <end position="490"/>
    </location>
</feature>
<feature type="compositionally biased region" description="Polar residues" evidence="1">
    <location>
        <begin position="75"/>
        <end position="92"/>
    </location>
</feature>
<feature type="compositionally biased region" description="Low complexity" evidence="1">
    <location>
        <begin position="604"/>
        <end position="618"/>
    </location>
</feature>
<feature type="compositionally biased region" description="Low complexity" evidence="1">
    <location>
        <begin position="705"/>
        <end position="715"/>
    </location>
</feature>
<dbReference type="Proteomes" id="UP000094385">
    <property type="component" value="Unassembled WGS sequence"/>
</dbReference>
<feature type="compositionally biased region" description="Pro residues" evidence="1">
    <location>
        <begin position="716"/>
        <end position="730"/>
    </location>
</feature>
<evidence type="ECO:0000313" key="2">
    <source>
        <dbReference type="EMBL" id="ODQ74276.1"/>
    </source>
</evidence>
<feature type="compositionally biased region" description="Polar residues" evidence="1">
    <location>
        <begin position="782"/>
        <end position="791"/>
    </location>
</feature>
<feature type="compositionally biased region" description="Polar residues" evidence="1">
    <location>
        <begin position="665"/>
        <end position="682"/>
    </location>
</feature>
<evidence type="ECO:0000256" key="1">
    <source>
        <dbReference type="SAM" id="MobiDB-lite"/>
    </source>
</evidence>
<feature type="compositionally biased region" description="Pro residues" evidence="1">
    <location>
        <begin position="619"/>
        <end position="632"/>
    </location>
</feature>
<feature type="compositionally biased region" description="Polar residues" evidence="1">
    <location>
        <begin position="435"/>
        <end position="446"/>
    </location>
</feature>
<feature type="compositionally biased region" description="Low complexity" evidence="1">
    <location>
        <begin position="738"/>
        <end position="756"/>
    </location>
</feature>
<protein>
    <submittedName>
        <fullName evidence="2">Uncharacterized protein</fullName>
    </submittedName>
</protein>
<feature type="compositionally biased region" description="Low complexity" evidence="1">
    <location>
        <begin position="852"/>
        <end position="863"/>
    </location>
</feature>
<reference evidence="2 3" key="1">
    <citation type="journal article" date="2016" name="Proc. Natl. Acad. Sci. U.S.A.">
        <title>Comparative genomics of biotechnologically important yeasts.</title>
        <authorList>
            <person name="Riley R."/>
            <person name="Haridas S."/>
            <person name="Wolfe K.H."/>
            <person name="Lopes M.R."/>
            <person name="Hittinger C.T."/>
            <person name="Goeker M."/>
            <person name="Salamov A.A."/>
            <person name="Wisecaver J.H."/>
            <person name="Long T.M."/>
            <person name="Calvey C.H."/>
            <person name="Aerts A.L."/>
            <person name="Barry K.W."/>
            <person name="Choi C."/>
            <person name="Clum A."/>
            <person name="Coughlan A.Y."/>
            <person name="Deshpande S."/>
            <person name="Douglass A.P."/>
            <person name="Hanson S.J."/>
            <person name="Klenk H.-P."/>
            <person name="LaButti K.M."/>
            <person name="Lapidus A."/>
            <person name="Lindquist E.A."/>
            <person name="Lipzen A.M."/>
            <person name="Meier-Kolthoff J.P."/>
            <person name="Ohm R.A."/>
            <person name="Otillar R.P."/>
            <person name="Pangilinan J.L."/>
            <person name="Peng Y."/>
            <person name="Rokas A."/>
            <person name="Rosa C.A."/>
            <person name="Scheuner C."/>
            <person name="Sibirny A.A."/>
            <person name="Slot J.C."/>
            <person name="Stielow J.B."/>
            <person name="Sun H."/>
            <person name="Kurtzman C.P."/>
            <person name="Blackwell M."/>
            <person name="Grigoriev I.V."/>
            <person name="Jeffries T.W."/>
        </authorList>
    </citation>
    <scope>NUCLEOTIDE SEQUENCE [LARGE SCALE GENOMIC DNA]</scope>
    <source>
        <strain evidence="2 3">NRRL Y-11557</strain>
    </source>
</reference>
<dbReference type="EMBL" id="KV454292">
    <property type="protein sequence ID" value="ODQ74276.1"/>
    <property type="molecule type" value="Genomic_DNA"/>
</dbReference>
<feature type="compositionally biased region" description="Basic and acidic residues" evidence="1">
    <location>
        <begin position="54"/>
        <end position="71"/>
    </location>
</feature>
<keyword evidence="3" id="KW-1185">Reference proteome</keyword>
<name>A0A1E3Q9E7_LIPST</name>
<feature type="compositionally biased region" description="Polar residues" evidence="1">
    <location>
        <begin position="906"/>
        <end position="919"/>
    </location>
</feature>
<organism evidence="2 3">
    <name type="scientific">Lipomyces starkeyi NRRL Y-11557</name>
    <dbReference type="NCBI Taxonomy" id="675824"/>
    <lineage>
        <taxon>Eukaryota</taxon>
        <taxon>Fungi</taxon>
        <taxon>Dikarya</taxon>
        <taxon>Ascomycota</taxon>
        <taxon>Saccharomycotina</taxon>
        <taxon>Lipomycetes</taxon>
        <taxon>Lipomycetales</taxon>
        <taxon>Lipomycetaceae</taxon>
        <taxon>Lipomyces</taxon>
    </lineage>
</organism>
<gene>
    <name evidence="2" type="ORF">LIPSTDRAFT_69853</name>
</gene>
<accession>A0A1E3Q9E7</accession>
<dbReference type="OrthoDB" id="10651855at2759"/>
<feature type="compositionally biased region" description="Basic and acidic residues" evidence="1">
    <location>
        <begin position="817"/>
        <end position="834"/>
    </location>
</feature>
<evidence type="ECO:0000313" key="3">
    <source>
        <dbReference type="Proteomes" id="UP000094385"/>
    </source>
</evidence>
<dbReference type="AlphaFoldDB" id="A0A1E3Q9E7"/>
<feature type="compositionally biased region" description="Pro residues" evidence="1">
    <location>
        <begin position="452"/>
        <end position="479"/>
    </location>
</feature>
<feature type="region of interest" description="Disordered" evidence="1">
    <location>
        <begin position="404"/>
        <end position="919"/>
    </location>
</feature>
<feature type="compositionally biased region" description="Basic and acidic residues" evidence="1">
    <location>
        <begin position="511"/>
        <end position="521"/>
    </location>
</feature>
<feature type="compositionally biased region" description="Polar residues" evidence="1">
    <location>
        <begin position="636"/>
        <end position="648"/>
    </location>
</feature>
<feature type="region of interest" description="Disordered" evidence="1">
    <location>
        <begin position="36"/>
        <end position="127"/>
    </location>
</feature>
<proteinExistence type="predicted"/>
<feature type="compositionally biased region" description="Basic and acidic residues" evidence="1">
    <location>
        <begin position="404"/>
        <end position="420"/>
    </location>
</feature>